<reference evidence="2 3" key="1">
    <citation type="journal article" date="2013" name="Int. J. Syst. Evol. Microbiol.">
        <title>Celerinatantimonas yamalensis sp. nov., a cold-adapted diazotrophic bacterium from a cold permafrost brine.</title>
        <authorList>
            <person name="Shcherbakova V."/>
            <person name="Chuvilskaya N."/>
            <person name="Rivkina E."/>
            <person name="Demidov N."/>
            <person name="Uchaeva V."/>
            <person name="Suetin S."/>
            <person name="Suzina N."/>
            <person name="Gilichinsky D."/>
        </authorList>
    </citation>
    <scope>NUCLEOTIDE SEQUENCE [LARGE SCALE GENOMIC DNA]</scope>
    <source>
        <strain evidence="2 3">C7</strain>
    </source>
</reference>
<proteinExistence type="predicted"/>
<dbReference type="InterPro" id="IPR037026">
    <property type="entry name" value="Vgr_OB-fold_dom_sf"/>
</dbReference>
<evidence type="ECO:0000259" key="1">
    <source>
        <dbReference type="Pfam" id="PF04717"/>
    </source>
</evidence>
<evidence type="ECO:0000313" key="2">
    <source>
        <dbReference type="EMBL" id="MFM2483673.1"/>
    </source>
</evidence>
<dbReference type="InterPro" id="IPR006531">
    <property type="entry name" value="Gp5/Vgr_OB"/>
</dbReference>
<dbReference type="Proteomes" id="UP001629953">
    <property type="component" value="Unassembled WGS sequence"/>
</dbReference>
<accession>A0ABW9G2A1</accession>
<dbReference type="InterPro" id="IPR006533">
    <property type="entry name" value="T6SS_Vgr_RhsGE"/>
</dbReference>
<dbReference type="Gene3D" id="2.40.50.230">
    <property type="entry name" value="Gp5 N-terminal domain"/>
    <property type="match status" value="1"/>
</dbReference>
<gene>
    <name evidence="2" type="primary">vgrG</name>
    <name evidence="2" type="ORF">ABUE30_01060</name>
</gene>
<organism evidence="2 3">
    <name type="scientific">Celerinatantimonas yamalensis</name>
    <dbReference type="NCBI Taxonomy" id="559956"/>
    <lineage>
        <taxon>Bacteria</taxon>
        <taxon>Pseudomonadati</taxon>
        <taxon>Pseudomonadota</taxon>
        <taxon>Gammaproteobacteria</taxon>
        <taxon>Celerinatantimonadaceae</taxon>
        <taxon>Celerinatantimonas</taxon>
    </lineage>
</organism>
<protein>
    <submittedName>
        <fullName evidence="2">Type VI secretion system tip protein VgrG</fullName>
    </submittedName>
</protein>
<sequence length="594" mass="63419">MSNQDTDGVVTFTIKADGSEIASDIGVIAINIFSQINQVAHAELLIADGDIANQTFAISETDTFKPGTSITISAGYDSDETTLYEGIVIKHAIHISGNNQTLLDITCKDQAVAMTIARKSKCYLKQTDSAIISQIISNYSGLDLDHVDSTSSEHDELTQFNCSDWDFLLTRAEANAMVVSNQSNKITVVTPTLDDSPSLTITYGNELIDLSVEVDPCYQLNQVTGIGWDMSQQQMVQGQASSQSINEQGNLSSSTLAEVLGVGNYRLQTSGTLSEDVLESWAKGQQLKSALSKIRGSVSFQGNADAKINTLIKIAGVGARFNGPQYISAVHHQIEQGQWVTTVDLGLSPMWSSEHRDLGAPPAAGWLPPVDGLQIGVVTQLNDDPQSQSRIQVKLPTLGDDDNLLWARLISYYATSSSGNFFIPEVGNEVLLGYINNDPSQPIILGSLYSSQHTPPYELTAENNTKAIVTKSQLKVEFNEEDKVITLITPGGNSIVLSDSDKAITISDQNDNKVTLNDSGISLESPKDISLSAKGAISLKATSNISLKANADVKGSGMNVSLEAQTGFTAKGSATAELSASGMTTIKGGLVKIN</sequence>
<dbReference type="SUPFAM" id="SSF69279">
    <property type="entry name" value="Phage tail proteins"/>
    <property type="match status" value="1"/>
</dbReference>
<comment type="caution">
    <text evidence="2">The sequence shown here is derived from an EMBL/GenBank/DDBJ whole genome shotgun (WGS) entry which is preliminary data.</text>
</comment>
<evidence type="ECO:0000313" key="3">
    <source>
        <dbReference type="Proteomes" id="UP001629953"/>
    </source>
</evidence>
<feature type="domain" description="Gp5/Type VI secretion system Vgr protein OB-fold" evidence="1">
    <location>
        <begin position="374"/>
        <end position="449"/>
    </location>
</feature>
<dbReference type="SUPFAM" id="SSF69349">
    <property type="entry name" value="Phage fibre proteins"/>
    <property type="match status" value="1"/>
</dbReference>
<dbReference type="NCBIfam" id="TIGR01646">
    <property type="entry name" value="vgr_GE"/>
    <property type="match status" value="1"/>
</dbReference>
<dbReference type="RefSeq" id="WP_408621835.1">
    <property type="nucleotide sequence ID" value="NZ_JBEQCT010000001.1"/>
</dbReference>
<dbReference type="Pfam" id="PF04717">
    <property type="entry name" value="Phage_base_V"/>
    <property type="match status" value="1"/>
</dbReference>
<dbReference type="EMBL" id="JBEQCT010000001">
    <property type="protein sequence ID" value="MFM2483673.1"/>
    <property type="molecule type" value="Genomic_DNA"/>
</dbReference>
<name>A0ABW9G2A1_9GAMM</name>
<dbReference type="SUPFAM" id="SSF69255">
    <property type="entry name" value="gp5 N-terminal domain-like"/>
    <property type="match status" value="1"/>
</dbReference>
<keyword evidence="3" id="KW-1185">Reference proteome</keyword>